<evidence type="ECO:0000313" key="5">
    <source>
        <dbReference type="EMBL" id="MFD1989161.1"/>
    </source>
</evidence>
<keyword evidence="4" id="KW-1133">Transmembrane helix</keyword>
<evidence type="ECO:0000313" key="6">
    <source>
        <dbReference type="Proteomes" id="UP001597403"/>
    </source>
</evidence>
<dbReference type="Proteomes" id="UP001597403">
    <property type="component" value="Unassembled WGS sequence"/>
</dbReference>
<feature type="transmembrane region" description="Helical" evidence="4">
    <location>
        <begin position="57"/>
        <end position="76"/>
    </location>
</feature>
<evidence type="ECO:0000256" key="4">
    <source>
        <dbReference type="SAM" id="Phobius"/>
    </source>
</evidence>
<proteinExistence type="predicted"/>
<protein>
    <submittedName>
        <fullName evidence="5">Alpha/beta hydrolase family protein</fullName>
    </submittedName>
</protein>
<comment type="caution">
    <text evidence="5">The sequence shown here is derived from an EMBL/GenBank/DDBJ whole genome shotgun (WGS) entry which is preliminary data.</text>
</comment>
<keyword evidence="2" id="KW-0442">Lipid degradation</keyword>
<dbReference type="SUPFAM" id="SSF53474">
    <property type="entry name" value="alpha/beta-Hydrolases"/>
    <property type="match status" value="1"/>
</dbReference>
<dbReference type="EMBL" id="JBHUGF010000009">
    <property type="protein sequence ID" value="MFD1989161.1"/>
    <property type="molecule type" value="Genomic_DNA"/>
</dbReference>
<dbReference type="PANTHER" id="PTHR10272:SF0">
    <property type="entry name" value="PLATELET-ACTIVATING FACTOR ACETYLHYDROLASE"/>
    <property type="match status" value="1"/>
</dbReference>
<accession>A0ABW4UPF8</accession>
<organism evidence="5 6">
    <name type="scientific">Paenibacillus nicotianae</name>
    <dbReference type="NCBI Taxonomy" id="1526551"/>
    <lineage>
        <taxon>Bacteria</taxon>
        <taxon>Bacillati</taxon>
        <taxon>Bacillota</taxon>
        <taxon>Bacilli</taxon>
        <taxon>Bacillales</taxon>
        <taxon>Paenibacillaceae</taxon>
        <taxon>Paenibacillus</taxon>
    </lineage>
</organism>
<dbReference type="PANTHER" id="PTHR10272">
    <property type="entry name" value="PLATELET-ACTIVATING FACTOR ACETYLHYDROLASE"/>
    <property type="match status" value="1"/>
</dbReference>
<keyword evidence="3" id="KW-0443">Lipid metabolism</keyword>
<sequence>MRIFEMILLGGGLLASGLFIFGHRRRWLDTTTVIILLVLYSLHAVLEGIRIQMAPAYGLDVVLLIVGLIRIVHPVVAPNRHLYRTKRILLTVLVLAVSSVAVYVSNLLPVFTMPQPTGSYAIGTTVQHLTDDSREETLTSETGDKRELMVNVWYPVDPETVVGRQTETYPSELGKAISLVFGIPKILFSQTSLIHTHVVSDIAISKAQAEYPVVLFSPGVRSTRFQSMTAIEELVSRGYIVVGIDHPYTSAEVSFPDGRTATYKPDPTGITSSELYAYNVIGVGIRAADASFVLDTLTEWQKQDPQGLLTGRIDLNRVGMFGHSYGGATTAEVLATDSRFKAGLSLEGGFWGKVAHTDLQQPFMYLITGKTARSLDPTVKEKDDVFYEQFAGDLNRVMTNSKNDTYYAKVAPFFHQSFTDLALIAPALFAKEIDPIRNIDITRAYTAAFFDQYLKGEAQSLLKSTSIAYPEVKFDQTYTRIQH</sequence>
<keyword evidence="6" id="KW-1185">Reference proteome</keyword>
<dbReference type="InterPro" id="IPR029058">
    <property type="entry name" value="AB_hydrolase_fold"/>
</dbReference>
<evidence type="ECO:0000256" key="1">
    <source>
        <dbReference type="ARBA" id="ARBA00022801"/>
    </source>
</evidence>
<name>A0ABW4UPF8_9BACL</name>
<reference evidence="6" key="1">
    <citation type="journal article" date="2019" name="Int. J. Syst. Evol. Microbiol.">
        <title>The Global Catalogue of Microorganisms (GCM) 10K type strain sequencing project: providing services to taxonomists for standard genome sequencing and annotation.</title>
        <authorList>
            <consortium name="The Broad Institute Genomics Platform"/>
            <consortium name="The Broad Institute Genome Sequencing Center for Infectious Disease"/>
            <person name="Wu L."/>
            <person name="Ma J."/>
        </authorList>
    </citation>
    <scope>NUCLEOTIDE SEQUENCE [LARGE SCALE GENOMIC DNA]</scope>
    <source>
        <strain evidence="6">CGMCC 1.15067</strain>
    </source>
</reference>
<evidence type="ECO:0000256" key="2">
    <source>
        <dbReference type="ARBA" id="ARBA00022963"/>
    </source>
</evidence>
<keyword evidence="1 5" id="KW-0378">Hydrolase</keyword>
<keyword evidence="4" id="KW-0472">Membrane</keyword>
<dbReference type="Gene3D" id="3.40.50.1820">
    <property type="entry name" value="alpha/beta hydrolase"/>
    <property type="match status" value="1"/>
</dbReference>
<feature type="transmembrane region" description="Helical" evidence="4">
    <location>
        <begin position="33"/>
        <end position="51"/>
    </location>
</feature>
<dbReference type="GO" id="GO:0016787">
    <property type="term" value="F:hydrolase activity"/>
    <property type="evidence" value="ECO:0007669"/>
    <property type="project" value="UniProtKB-KW"/>
</dbReference>
<evidence type="ECO:0000256" key="3">
    <source>
        <dbReference type="ARBA" id="ARBA00023098"/>
    </source>
</evidence>
<dbReference type="RefSeq" id="WP_204826863.1">
    <property type="nucleotide sequence ID" value="NZ_JBHUGF010000009.1"/>
</dbReference>
<gene>
    <name evidence="5" type="ORF">ACFSGI_04165</name>
</gene>
<dbReference type="Pfam" id="PF03403">
    <property type="entry name" value="PAF-AH_p_II"/>
    <property type="match status" value="1"/>
</dbReference>
<keyword evidence="4" id="KW-0812">Transmembrane</keyword>
<feature type="transmembrane region" description="Helical" evidence="4">
    <location>
        <begin position="6"/>
        <end position="21"/>
    </location>
</feature>
<feature type="transmembrane region" description="Helical" evidence="4">
    <location>
        <begin position="88"/>
        <end position="108"/>
    </location>
</feature>